<dbReference type="EMBL" id="CP123385">
    <property type="protein sequence ID" value="XCC96568.1"/>
    <property type="molecule type" value="Genomic_DNA"/>
</dbReference>
<evidence type="ECO:0000256" key="1">
    <source>
        <dbReference type="SAM" id="MobiDB-lite"/>
    </source>
</evidence>
<keyword evidence="2" id="KW-0732">Signal</keyword>
<gene>
    <name evidence="3" type="ORF">PVT71_18020</name>
</gene>
<feature type="compositionally biased region" description="Basic and acidic residues" evidence="1">
    <location>
        <begin position="176"/>
        <end position="203"/>
    </location>
</feature>
<proteinExistence type="predicted"/>
<accession>A0AAU8AQA6</accession>
<reference evidence="3" key="1">
    <citation type="submission" date="2023-02" db="EMBL/GenBank/DDBJ databases">
        <title>Description and genomic characterization of Salipiger bruguierae sp. nov., isolated from the sediment of mangrove plant Bruguiera sexangula.</title>
        <authorList>
            <person name="Long M."/>
        </authorList>
    </citation>
    <scope>NUCLEOTIDE SEQUENCE</scope>
    <source>
        <strain evidence="3">H15</strain>
    </source>
</reference>
<feature type="signal peptide" evidence="2">
    <location>
        <begin position="1"/>
        <end position="26"/>
    </location>
</feature>
<organism evidence="3">
    <name type="scientific">Alloyangia sp. H15</name>
    <dbReference type="NCBI Taxonomy" id="3029062"/>
    <lineage>
        <taxon>Bacteria</taxon>
        <taxon>Pseudomonadati</taxon>
        <taxon>Pseudomonadota</taxon>
        <taxon>Alphaproteobacteria</taxon>
        <taxon>Rhodobacterales</taxon>
        <taxon>Roseobacteraceae</taxon>
        <taxon>Alloyangia</taxon>
    </lineage>
</organism>
<sequence>MSRKFIAAVLAASVVVTGFTSAPVRAADAQDVAKVLGGAALVYMIGKAVSEARAEDREKDKKEAKQQAWFHDPDPAPYLPRPYSFQPASDSRHELFAHSSQAQTRGVLPGACLRDVRGERGQVLLRSCLRSAAVNTKALPDRCAKNMRLGKDKEHVFSAQCLEKAGWRIARGGKGHGHDGHDERHDGRHGDWRYDWKHNGRRD</sequence>
<name>A0AAU8AQA6_9RHOB</name>
<dbReference type="RefSeq" id="WP_353475454.1">
    <property type="nucleotide sequence ID" value="NZ_CP123385.1"/>
</dbReference>
<feature type="chain" id="PRO_5043761904" evidence="2">
    <location>
        <begin position="27"/>
        <end position="203"/>
    </location>
</feature>
<protein>
    <submittedName>
        <fullName evidence="3">Uncharacterized protein</fullName>
    </submittedName>
</protein>
<feature type="region of interest" description="Disordered" evidence="1">
    <location>
        <begin position="172"/>
        <end position="203"/>
    </location>
</feature>
<dbReference type="AlphaFoldDB" id="A0AAU8AQA6"/>
<evidence type="ECO:0000313" key="3">
    <source>
        <dbReference type="EMBL" id="XCC96568.1"/>
    </source>
</evidence>
<evidence type="ECO:0000256" key="2">
    <source>
        <dbReference type="SAM" id="SignalP"/>
    </source>
</evidence>